<evidence type="ECO:0000313" key="1">
    <source>
        <dbReference type="EMBL" id="ADD43742.1"/>
    </source>
</evidence>
<organism evidence="1 2">
    <name type="scientific">Stackebrandtia nassauensis (strain DSM 44728 / CIP 108903 / NRRL B-16338 / NBRC 102104 / LLR-40K-21)</name>
    <dbReference type="NCBI Taxonomy" id="446470"/>
    <lineage>
        <taxon>Bacteria</taxon>
        <taxon>Bacillati</taxon>
        <taxon>Actinomycetota</taxon>
        <taxon>Actinomycetes</taxon>
        <taxon>Glycomycetales</taxon>
        <taxon>Glycomycetaceae</taxon>
        <taxon>Stackebrandtia</taxon>
    </lineage>
</organism>
<dbReference type="Proteomes" id="UP000000844">
    <property type="component" value="Chromosome"/>
</dbReference>
<dbReference type="HOGENOM" id="CLU_184556_0_0_11"/>
<name>D3Q0Z2_STANL</name>
<keyword evidence="2" id="KW-1185">Reference proteome</keyword>
<dbReference type="EMBL" id="CP001778">
    <property type="protein sequence ID" value="ADD43742.1"/>
    <property type="molecule type" value="Genomic_DNA"/>
</dbReference>
<reference evidence="1 2" key="1">
    <citation type="journal article" date="2009" name="Stand. Genomic Sci.">
        <title>Complete genome sequence of Stackebrandtia nassauensis type strain (LLR-40K-21).</title>
        <authorList>
            <person name="Munk C."/>
            <person name="Lapidus A."/>
            <person name="Copeland A."/>
            <person name="Jando M."/>
            <person name="Mayilraj S."/>
            <person name="Glavina Del Rio T."/>
            <person name="Nolan M."/>
            <person name="Chen F."/>
            <person name="Lucas S."/>
            <person name="Tice H."/>
            <person name="Cheng J.F."/>
            <person name="Han C."/>
            <person name="Detter J.C."/>
            <person name="Bruce D."/>
            <person name="Goodwin L."/>
            <person name="Chain P."/>
            <person name="Pitluck S."/>
            <person name="Goker M."/>
            <person name="Ovchinikova G."/>
            <person name="Pati A."/>
            <person name="Ivanova N."/>
            <person name="Mavromatis K."/>
            <person name="Chen A."/>
            <person name="Palaniappan K."/>
            <person name="Land M."/>
            <person name="Hauser L."/>
            <person name="Chang Y.J."/>
            <person name="Jeffries C.D."/>
            <person name="Bristow J."/>
            <person name="Eisen J.A."/>
            <person name="Markowitz V."/>
            <person name="Hugenholtz P."/>
            <person name="Kyrpides N.C."/>
            <person name="Klenk H.P."/>
        </authorList>
    </citation>
    <scope>NUCLEOTIDE SEQUENCE [LARGE SCALE GENOMIC DNA]</scope>
    <source>
        <strain evidence="2">DSM 44728 / CIP 108903 / NRRL B-16338 / NBRC 102104 / LLR-40K-21</strain>
    </source>
</reference>
<dbReference type="AlphaFoldDB" id="D3Q0Z2"/>
<protein>
    <submittedName>
        <fullName evidence="1">Uncharacterized protein</fullName>
    </submittedName>
</protein>
<dbReference type="RefSeq" id="WP_013019313.1">
    <property type="nucleotide sequence ID" value="NC_013947.1"/>
</dbReference>
<dbReference type="OrthoDB" id="5189922at2"/>
<gene>
    <name evidence="1" type="ordered locus">Snas_4090</name>
</gene>
<sequence>MTSNQTTVEVEYARFTDPIRTYVITSSFTPDTIRVYAGEPRETETIVCTISNVSIHPIPAFGGLWVTNTPDWKDRFCAEAVRVYRNAVHRSL</sequence>
<proteinExistence type="predicted"/>
<accession>D3Q0Z2</accession>
<dbReference type="STRING" id="446470.Snas_4090"/>
<evidence type="ECO:0000313" key="2">
    <source>
        <dbReference type="Proteomes" id="UP000000844"/>
    </source>
</evidence>
<dbReference type="KEGG" id="sna:Snas_4090"/>